<dbReference type="InterPro" id="IPR003594">
    <property type="entry name" value="HATPase_dom"/>
</dbReference>
<accession>A0A560DPM4</accession>
<dbReference type="Pfam" id="PF08448">
    <property type="entry name" value="PAS_4"/>
    <property type="match status" value="1"/>
</dbReference>
<dbReference type="CDD" id="cd16917">
    <property type="entry name" value="HATPase_UhpB-NarQ-NarX-like"/>
    <property type="match status" value="1"/>
</dbReference>
<dbReference type="Pfam" id="PF02518">
    <property type="entry name" value="HATPase_c"/>
    <property type="match status" value="1"/>
</dbReference>
<keyword evidence="1" id="KW-0808">Transferase</keyword>
<dbReference type="STRING" id="1803665.GCA_001641335_07943"/>
<dbReference type="InterPro" id="IPR011712">
    <property type="entry name" value="Sig_transdc_His_kin_sub3_dim/P"/>
</dbReference>
<dbReference type="InterPro" id="IPR035965">
    <property type="entry name" value="PAS-like_dom_sf"/>
</dbReference>
<dbReference type="EMBL" id="VITK01000004">
    <property type="protein sequence ID" value="TWA99073.1"/>
    <property type="molecule type" value="Genomic_DNA"/>
</dbReference>
<dbReference type="GO" id="GO:0000155">
    <property type="term" value="F:phosphorelay sensor kinase activity"/>
    <property type="evidence" value="ECO:0007669"/>
    <property type="project" value="InterPro"/>
</dbReference>
<gene>
    <name evidence="6" type="ORF">FBZ96_10441</name>
</gene>
<dbReference type="GO" id="GO:0016020">
    <property type="term" value="C:membrane"/>
    <property type="evidence" value="ECO:0007669"/>
    <property type="project" value="InterPro"/>
</dbReference>
<evidence type="ECO:0000259" key="5">
    <source>
        <dbReference type="SMART" id="SM00387"/>
    </source>
</evidence>
<dbReference type="Gene3D" id="3.30.450.20">
    <property type="entry name" value="PAS domain"/>
    <property type="match status" value="1"/>
</dbReference>
<dbReference type="PANTHER" id="PTHR24421:SF58">
    <property type="entry name" value="SIGNAL TRANSDUCTION HISTIDINE-PROTEIN KINASE_PHOSPHATASE UHPB"/>
    <property type="match status" value="1"/>
</dbReference>
<dbReference type="InterPro" id="IPR013656">
    <property type="entry name" value="PAS_4"/>
</dbReference>
<dbReference type="SUPFAM" id="SSF55874">
    <property type="entry name" value="ATPase domain of HSP90 chaperone/DNA topoisomerase II/histidine kinase"/>
    <property type="match status" value="1"/>
</dbReference>
<dbReference type="SUPFAM" id="SSF55785">
    <property type="entry name" value="PYP-like sensor domain (PAS domain)"/>
    <property type="match status" value="1"/>
</dbReference>
<dbReference type="InterPro" id="IPR000014">
    <property type="entry name" value="PAS"/>
</dbReference>
<dbReference type="CDD" id="cd00130">
    <property type="entry name" value="PAS"/>
    <property type="match status" value="1"/>
</dbReference>
<dbReference type="InterPro" id="IPR036890">
    <property type="entry name" value="HATPase_C_sf"/>
</dbReference>
<evidence type="ECO:0000256" key="4">
    <source>
        <dbReference type="SAM" id="MobiDB-lite"/>
    </source>
</evidence>
<feature type="region of interest" description="Disordered" evidence="4">
    <location>
        <begin position="379"/>
        <end position="404"/>
    </location>
</feature>
<dbReference type="AlphaFoldDB" id="A0A560DPM4"/>
<keyword evidence="7" id="KW-1185">Reference proteome</keyword>
<dbReference type="GO" id="GO:0046983">
    <property type="term" value="F:protein dimerization activity"/>
    <property type="evidence" value="ECO:0007669"/>
    <property type="project" value="InterPro"/>
</dbReference>
<keyword evidence="2" id="KW-0418">Kinase</keyword>
<comment type="caution">
    <text evidence="6">The sequence shown here is derived from an EMBL/GenBank/DDBJ whole genome shotgun (WGS) entry which is preliminary data.</text>
</comment>
<keyword evidence="3" id="KW-0902">Two-component regulatory system</keyword>
<dbReference type="Gene3D" id="3.30.565.10">
    <property type="entry name" value="Histidine kinase-like ATPase, C-terminal domain"/>
    <property type="match status" value="1"/>
</dbReference>
<dbReference type="PANTHER" id="PTHR24421">
    <property type="entry name" value="NITRATE/NITRITE SENSOR PROTEIN NARX-RELATED"/>
    <property type="match status" value="1"/>
</dbReference>
<dbReference type="Proteomes" id="UP000319949">
    <property type="component" value="Unassembled WGS sequence"/>
</dbReference>
<reference evidence="6 7" key="1">
    <citation type="submission" date="2019-06" db="EMBL/GenBank/DDBJ databases">
        <title>Genomic Encyclopedia of Type Strains, Phase IV (KMG-V): Genome sequencing to study the core and pangenomes of soil and plant-associated prokaryotes.</title>
        <authorList>
            <person name="Whitman W."/>
        </authorList>
    </citation>
    <scope>NUCLEOTIDE SEQUENCE [LARGE SCALE GENOMIC DNA]</scope>
    <source>
        <strain evidence="6 7">BR 510</strain>
    </source>
</reference>
<feature type="compositionally biased region" description="Polar residues" evidence="4">
    <location>
        <begin position="395"/>
        <end position="404"/>
    </location>
</feature>
<organism evidence="6 7">
    <name type="scientific">Bradyrhizobium stylosanthis</name>
    <dbReference type="NCBI Taxonomy" id="1803665"/>
    <lineage>
        <taxon>Bacteria</taxon>
        <taxon>Pseudomonadati</taxon>
        <taxon>Pseudomonadota</taxon>
        <taxon>Alphaproteobacteria</taxon>
        <taxon>Hyphomicrobiales</taxon>
        <taxon>Nitrobacteraceae</taxon>
        <taxon>Bradyrhizobium</taxon>
    </lineage>
</organism>
<dbReference type="InterPro" id="IPR050482">
    <property type="entry name" value="Sensor_HK_TwoCompSys"/>
</dbReference>
<dbReference type="Gene3D" id="1.20.5.1930">
    <property type="match status" value="1"/>
</dbReference>
<evidence type="ECO:0000256" key="2">
    <source>
        <dbReference type="ARBA" id="ARBA00022777"/>
    </source>
</evidence>
<dbReference type="Pfam" id="PF07730">
    <property type="entry name" value="HisKA_3"/>
    <property type="match status" value="1"/>
</dbReference>
<evidence type="ECO:0000313" key="6">
    <source>
        <dbReference type="EMBL" id="TWA99073.1"/>
    </source>
</evidence>
<name>A0A560DPM4_9BRAD</name>
<feature type="domain" description="Histidine kinase/HSP90-like ATPase" evidence="5">
    <location>
        <begin position="277"/>
        <end position="378"/>
    </location>
</feature>
<proteinExistence type="predicted"/>
<sequence length="404" mass="44057">MRTVKLQGSPRSESRRSNPADWLQIASEDSIETLYWTCSADLLFAVRPSPEGCFAYEAINPEFESYLGLSSEDVRDLDVFACMNAGDARSICEAFRACLAEGTEIRIRHRLSLGGTPRNMETTVVPVVDPALGHVVRLIGSHRAARNGGLDAVAHRGDRLDVDVGLVSIQEGIQQRIASDLHDSTCQHLIAASLGLMRIRSSLEETAAGARLCDEIDGSINEALREIRAFAYLLHPRNLAGEGLKATIARYAEGFAARTSLLVGVDIVPDVDRLPYETKRTLLRVVQEALTNVFRHAKATEVTITIDIVDDRFHLTVRDNGRGLPAGRGRYGAPGSIGVGIPAMRARLHEIGGTLEIQSNRAIPQPGTVLCAMFPHHLATSGDDRRRGTRGAKVRTSTRSSKEH</sequence>
<protein>
    <submittedName>
        <fullName evidence="6">PAS domain-containing protein</fullName>
    </submittedName>
</protein>
<dbReference type="SMART" id="SM00387">
    <property type="entry name" value="HATPase_c"/>
    <property type="match status" value="1"/>
</dbReference>
<evidence type="ECO:0000313" key="7">
    <source>
        <dbReference type="Proteomes" id="UP000319949"/>
    </source>
</evidence>
<evidence type="ECO:0000256" key="1">
    <source>
        <dbReference type="ARBA" id="ARBA00022679"/>
    </source>
</evidence>
<evidence type="ECO:0000256" key="3">
    <source>
        <dbReference type="ARBA" id="ARBA00023012"/>
    </source>
</evidence>